<proteinExistence type="predicted"/>
<name>A0A4Z0M956_9GAMM</name>
<comment type="caution">
    <text evidence="2">The sequence shown here is derived from an EMBL/GenBank/DDBJ whole genome shotgun (WGS) entry which is preliminary data.</text>
</comment>
<gene>
    <name evidence="2" type="ORF">E4634_00405</name>
</gene>
<dbReference type="Proteomes" id="UP000298050">
    <property type="component" value="Unassembled WGS sequence"/>
</dbReference>
<feature type="chain" id="PRO_5021330142" description="VPLPA-CTERM sorting domain-containing protein" evidence="1">
    <location>
        <begin position="26"/>
        <end position="195"/>
    </location>
</feature>
<dbReference type="AlphaFoldDB" id="A0A4Z0M956"/>
<feature type="signal peptide" evidence="1">
    <location>
        <begin position="1"/>
        <end position="25"/>
    </location>
</feature>
<evidence type="ECO:0000313" key="3">
    <source>
        <dbReference type="Proteomes" id="UP000298050"/>
    </source>
</evidence>
<sequence>MFCKSFRVSPVLFAAFLLVSIPARAATVVFEFSSTCTDLRNTDCAAFGLAAGETVSGGFQLDASLGTPGSILFLDKDAYEFRFTFGDQQFSEADATSALGINIAQDGASFSSIVGNFRNASGAELTLLTVTTVNIALGAAEADTFGGGGAWLLSEDSDLFTSPVPLPAAAWLFAPALGALWLGNRRRPTAVGSAG</sequence>
<dbReference type="EMBL" id="SRLE01000001">
    <property type="protein sequence ID" value="TGD76049.1"/>
    <property type="molecule type" value="Genomic_DNA"/>
</dbReference>
<reference evidence="2 3" key="1">
    <citation type="submission" date="2019-04" db="EMBL/GenBank/DDBJ databases">
        <title>Taxonomy of novel Haliea sp. from mangrove soil of West Coast of India.</title>
        <authorList>
            <person name="Verma A."/>
            <person name="Kumar P."/>
            <person name="Krishnamurthi S."/>
        </authorList>
    </citation>
    <scope>NUCLEOTIDE SEQUENCE [LARGE SCALE GENOMIC DNA]</scope>
    <source>
        <strain evidence="2 3">SAOS-164</strain>
    </source>
</reference>
<evidence type="ECO:0008006" key="4">
    <source>
        <dbReference type="Google" id="ProtNLM"/>
    </source>
</evidence>
<keyword evidence="3" id="KW-1185">Reference proteome</keyword>
<organism evidence="2 3">
    <name type="scientific">Mangrovimicrobium sediminis</name>
    <dbReference type="NCBI Taxonomy" id="2562682"/>
    <lineage>
        <taxon>Bacteria</taxon>
        <taxon>Pseudomonadati</taxon>
        <taxon>Pseudomonadota</taxon>
        <taxon>Gammaproteobacteria</taxon>
        <taxon>Cellvibrionales</taxon>
        <taxon>Halieaceae</taxon>
        <taxon>Mangrovimicrobium</taxon>
    </lineage>
</organism>
<protein>
    <recommendedName>
        <fullName evidence="4">VPLPA-CTERM sorting domain-containing protein</fullName>
    </recommendedName>
</protein>
<evidence type="ECO:0000256" key="1">
    <source>
        <dbReference type="SAM" id="SignalP"/>
    </source>
</evidence>
<evidence type="ECO:0000313" key="2">
    <source>
        <dbReference type="EMBL" id="TGD76049.1"/>
    </source>
</evidence>
<keyword evidence="1" id="KW-0732">Signal</keyword>
<dbReference type="RefSeq" id="WP_135440626.1">
    <property type="nucleotide sequence ID" value="NZ_SRLE01000001.1"/>
</dbReference>
<accession>A0A4Z0M956</accession>